<dbReference type="Proteomes" id="UP001066276">
    <property type="component" value="Chromosome 6"/>
</dbReference>
<keyword evidence="2" id="KW-1185">Reference proteome</keyword>
<organism evidence="1 2">
    <name type="scientific">Pleurodeles waltl</name>
    <name type="common">Iberian ribbed newt</name>
    <dbReference type="NCBI Taxonomy" id="8319"/>
    <lineage>
        <taxon>Eukaryota</taxon>
        <taxon>Metazoa</taxon>
        <taxon>Chordata</taxon>
        <taxon>Craniata</taxon>
        <taxon>Vertebrata</taxon>
        <taxon>Euteleostomi</taxon>
        <taxon>Amphibia</taxon>
        <taxon>Batrachia</taxon>
        <taxon>Caudata</taxon>
        <taxon>Salamandroidea</taxon>
        <taxon>Salamandridae</taxon>
        <taxon>Pleurodelinae</taxon>
        <taxon>Pleurodeles</taxon>
    </lineage>
</organism>
<reference evidence="1" key="1">
    <citation type="journal article" date="2022" name="bioRxiv">
        <title>Sequencing and chromosome-scale assembly of the giantPleurodeles waltlgenome.</title>
        <authorList>
            <person name="Brown T."/>
            <person name="Elewa A."/>
            <person name="Iarovenko S."/>
            <person name="Subramanian E."/>
            <person name="Araus A.J."/>
            <person name="Petzold A."/>
            <person name="Susuki M."/>
            <person name="Suzuki K.-i.T."/>
            <person name="Hayashi T."/>
            <person name="Toyoda A."/>
            <person name="Oliveira C."/>
            <person name="Osipova E."/>
            <person name="Leigh N.D."/>
            <person name="Simon A."/>
            <person name="Yun M.H."/>
        </authorList>
    </citation>
    <scope>NUCLEOTIDE SEQUENCE</scope>
    <source>
        <strain evidence="1">20211129_DDA</strain>
        <tissue evidence="1">Liver</tissue>
    </source>
</reference>
<sequence>MDFPFDIHRLLPERITLLDQTLRSRASRGAAGSMDFPFDIHRLLPERITLLDQTLRSRASRGAAGRYRPLRHPAP</sequence>
<protein>
    <submittedName>
        <fullName evidence="1">Uncharacterized protein</fullName>
    </submittedName>
</protein>
<dbReference type="Gene3D" id="6.20.370.120">
    <property type="match status" value="2"/>
</dbReference>
<name>A0AAV7R2M7_PLEWA</name>
<gene>
    <name evidence="1" type="ORF">NDU88_013287</name>
</gene>
<comment type="caution">
    <text evidence="1">The sequence shown here is derived from an EMBL/GenBank/DDBJ whole genome shotgun (WGS) entry which is preliminary data.</text>
</comment>
<accession>A0AAV7R2M7</accession>
<proteinExistence type="predicted"/>
<dbReference type="AlphaFoldDB" id="A0AAV7R2M7"/>
<evidence type="ECO:0000313" key="1">
    <source>
        <dbReference type="EMBL" id="KAJ1147036.1"/>
    </source>
</evidence>
<evidence type="ECO:0000313" key="2">
    <source>
        <dbReference type="Proteomes" id="UP001066276"/>
    </source>
</evidence>
<dbReference type="EMBL" id="JANPWB010000010">
    <property type="protein sequence ID" value="KAJ1147036.1"/>
    <property type="molecule type" value="Genomic_DNA"/>
</dbReference>